<keyword evidence="6 7" id="KW-0472">Membrane</keyword>
<name>A0ABV1Y5V4_9ACTN</name>
<dbReference type="PANTHER" id="PTHR42751:SF6">
    <property type="entry name" value="CONSERVED INTEGRAL MEMBRANE TRANSPORT PROTEIN-RELATED"/>
    <property type="match status" value="1"/>
</dbReference>
<feature type="domain" description="Cation/H+ exchanger transmembrane" evidence="8">
    <location>
        <begin position="21"/>
        <end position="119"/>
    </location>
</feature>
<evidence type="ECO:0000256" key="2">
    <source>
        <dbReference type="ARBA" id="ARBA00005551"/>
    </source>
</evidence>
<dbReference type="RefSeq" id="WP_268256399.1">
    <property type="nucleotide sequence ID" value="NZ_BNBM01000027.1"/>
</dbReference>
<sequence>MGPPPRPTARPPRRRTTHAEILGLTLIVAALAELIHASAPVGAFLVGLTLTGETADRARAVLSPLRDLFAAVFFLAIGLTVSPDDLLPLLPAALALAAITTATKLVTGHYAVSRDQVGRRGRGWLRNIHEWCRWSDQCPEGRHRLRF</sequence>
<comment type="similarity">
    <text evidence="2">Belongs to the monovalent cation:proton antiporter 2 (CPA2) transporter (TC 2.A.37) family.</text>
</comment>
<comment type="subcellular location">
    <subcellularLocation>
        <location evidence="1">Membrane</location>
        <topology evidence="1">Multi-pass membrane protein</topology>
    </subcellularLocation>
</comment>
<evidence type="ECO:0000256" key="6">
    <source>
        <dbReference type="ARBA" id="ARBA00023136"/>
    </source>
</evidence>
<evidence type="ECO:0000256" key="3">
    <source>
        <dbReference type="ARBA" id="ARBA00022448"/>
    </source>
</evidence>
<dbReference type="InterPro" id="IPR006153">
    <property type="entry name" value="Cation/H_exchanger_TM"/>
</dbReference>
<reference evidence="9 10" key="1">
    <citation type="submission" date="2024-06" db="EMBL/GenBank/DDBJ databases">
        <title>The Natural Products Discovery Center: Release of the First 8490 Sequenced Strains for Exploring Actinobacteria Biosynthetic Diversity.</title>
        <authorList>
            <person name="Kalkreuter E."/>
            <person name="Kautsar S.A."/>
            <person name="Yang D."/>
            <person name="Bader C.D."/>
            <person name="Teijaro C.N."/>
            <person name="Fluegel L."/>
            <person name="Davis C.M."/>
            <person name="Simpson J.R."/>
            <person name="Lauterbach L."/>
            <person name="Steele A.D."/>
            <person name="Gui C."/>
            <person name="Meng S."/>
            <person name="Li G."/>
            <person name="Viehrig K."/>
            <person name="Ye F."/>
            <person name="Su P."/>
            <person name="Kiefer A.F."/>
            <person name="Nichols A."/>
            <person name="Cepeda A.J."/>
            <person name="Yan W."/>
            <person name="Fan B."/>
            <person name="Jiang Y."/>
            <person name="Adhikari A."/>
            <person name="Zheng C.-J."/>
            <person name="Schuster L."/>
            <person name="Cowan T.M."/>
            <person name="Smanski M.J."/>
            <person name="Chevrette M.G."/>
            <person name="De Carvalho L.P.S."/>
            <person name="Shen B."/>
        </authorList>
    </citation>
    <scope>NUCLEOTIDE SEQUENCE [LARGE SCALE GENOMIC DNA]</scope>
    <source>
        <strain evidence="9 10">NPDC000155</strain>
    </source>
</reference>
<keyword evidence="4 7" id="KW-0812">Transmembrane</keyword>
<evidence type="ECO:0000256" key="1">
    <source>
        <dbReference type="ARBA" id="ARBA00004141"/>
    </source>
</evidence>
<gene>
    <name evidence="9" type="ORF">ABT384_42195</name>
</gene>
<dbReference type="Proteomes" id="UP001486207">
    <property type="component" value="Unassembled WGS sequence"/>
</dbReference>
<keyword evidence="3" id="KW-0813">Transport</keyword>
<protein>
    <submittedName>
        <fullName evidence="9">Cation:proton antiporter</fullName>
    </submittedName>
</protein>
<comment type="caution">
    <text evidence="9">The sequence shown here is derived from an EMBL/GenBank/DDBJ whole genome shotgun (WGS) entry which is preliminary data.</text>
</comment>
<dbReference type="PANTHER" id="PTHR42751">
    <property type="entry name" value="SODIUM/HYDROGEN EXCHANGER FAMILY/TRKA DOMAIN PROTEIN"/>
    <property type="match status" value="1"/>
</dbReference>
<accession>A0ABV1Y5V4</accession>
<keyword evidence="10" id="KW-1185">Reference proteome</keyword>
<evidence type="ECO:0000313" key="9">
    <source>
        <dbReference type="EMBL" id="MER7379219.1"/>
    </source>
</evidence>
<dbReference type="Pfam" id="PF00999">
    <property type="entry name" value="Na_H_Exchanger"/>
    <property type="match status" value="1"/>
</dbReference>
<dbReference type="InterPro" id="IPR038770">
    <property type="entry name" value="Na+/solute_symporter_sf"/>
</dbReference>
<evidence type="ECO:0000256" key="7">
    <source>
        <dbReference type="SAM" id="Phobius"/>
    </source>
</evidence>
<keyword evidence="5 7" id="KW-1133">Transmembrane helix</keyword>
<evidence type="ECO:0000256" key="4">
    <source>
        <dbReference type="ARBA" id="ARBA00022692"/>
    </source>
</evidence>
<evidence type="ECO:0000256" key="5">
    <source>
        <dbReference type="ARBA" id="ARBA00022989"/>
    </source>
</evidence>
<dbReference type="Gene3D" id="1.20.1530.20">
    <property type="match status" value="1"/>
</dbReference>
<organism evidence="9 10">
    <name type="scientific">Streptomyces lanatus</name>
    <dbReference type="NCBI Taxonomy" id="66900"/>
    <lineage>
        <taxon>Bacteria</taxon>
        <taxon>Bacillati</taxon>
        <taxon>Actinomycetota</taxon>
        <taxon>Actinomycetes</taxon>
        <taxon>Kitasatosporales</taxon>
        <taxon>Streptomycetaceae</taxon>
        <taxon>Streptomyces</taxon>
    </lineage>
</organism>
<evidence type="ECO:0000259" key="8">
    <source>
        <dbReference type="Pfam" id="PF00999"/>
    </source>
</evidence>
<evidence type="ECO:0000313" key="10">
    <source>
        <dbReference type="Proteomes" id="UP001486207"/>
    </source>
</evidence>
<dbReference type="EMBL" id="JBEPFB010000030">
    <property type="protein sequence ID" value="MER7379219.1"/>
    <property type="molecule type" value="Genomic_DNA"/>
</dbReference>
<proteinExistence type="inferred from homology"/>
<feature type="transmembrane region" description="Helical" evidence="7">
    <location>
        <begin position="93"/>
        <end position="112"/>
    </location>
</feature>
<feature type="transmembrane region" description="Helical" evidence="7">
    <location>
        <begin position="21"/>
        <end position="48"/>
    </location>
</feature>